<feature type="transmembrane region" description="Helical" evidence="6">
    <location>
        <begin position="227"/>
        <end position="252"/>
    </location>
</feature>
<dbReference type="SUPFAM" id="SSF90123">
    <property type="entry name" value="ABC transporter transmembrane region"/>
    <property type="match status" value="1"/>
</dbReference>
<dbReference type="AlphaFoldDB" id="A0A6A3A0U9"/>
<keyword evidence="2 6" id="KW-0812">Transmembrane</keyword>
<dbReference type="CDD" id="cd18578">
    <property type="entry name" value="ABC_6TM_Pgp_ABCB1_D2_like"/>
    <property type="match status" value="1"/>
</dbReference>
<keyword evidence="3 6" id="KW-1133">Transmembrane helix</keyword>
<dbReference type="GO" id="GO:0015421">
    <property type="term" value="F:ABC-type oligopeptide transporter activity"/>
    <property type="evidence" value="ECO:0007669"/>
    <property type="project" value="TreeGrafter"/>
</dbReference>
<keyword evidence="9" id="KW-1185">Reference proteome</keyword>
<feature type="transmembrane region" description="Helical" evidence="6">
    <location>
        <begin position="141"/>
        <end position="159"/>
    </location>
</feature>
<dbReference type="PANTHER" id="PTHR43394:SF18">
    <property type="entry name" value="ABC TRANSPORTER B FAMILY MEMBER 11-LIKE"/>
    <property type="match status" value="1"/>
</dbReference>
<evidence type="ECO:0000256" key="2">
    <source>
        <dbReference type="ARBA" id="ARBA00022692"/>
    </source>
</evidence>
<evidence type="ECO:0000256" key="5">
    <source>
        <dbReference type="SAM" id="MobiDB-lite"/>
    </source>
</evidence>
<dbReference type="PANTHER" id="PTHR43394">
    <property type="entry name" value="ATP-DEPENDENT PERMEASE MDL1, MITOCHONDRIAL"/>
    <property type="match status" value="1"/>
</dbReference>
<evidence type="ECO:0000313" key="8">
    <source>
        <dbReference type="EMBL" id="KAE8697227.1"/>
    </source>
</evidence>
<proteinExistence type="predicted"/>
<gene>
    <name evidence="8" type="ORF">F3Y22_tig00110627pilonHSYRG00099</name>
</gene>
<feature type="compositionally biased region" description="Low complexity" evidence="5">
    <location>
        <begin position="47"/>
        <end position="57"/>
    </location>
</feature>
<evidence type="ECO:0000256" key="1">
    <source>
        <dbReference type="ARBA" id="ARBA00004141"/>
    </source>
</evidence>
<dbReference type="GO" id="GO:0005524">
    <property type="term" value="F:ATP binding"/>
    <property type="evidence" value="ECO:0007669"/>
    <property type="project" value="InterPro"/>
</dbReference>
<dbReference type="Proteomes" id="UP000436088">
    <property type="component" value="Unassembled WGS sequence"/>
</dbReference>
<keyword evidence="4 6" id="KW-0472">Membrane</keyword>
<feature type="region of interest" description="Disordered" evidence="5">
    <location>
        <begin position="34"/>
        <end position="58"/>
    </location>
</feature>
<feature type="transmembrane region" description="Helical" evidence="6">
    <location>
        <begin position="97"/>
        <end position="120"/>
    </location>
</feature>
<evidence type="ECO:0000256" key="4">
    <source>
        <dbReference type="ARBA" id="ARBA00023136"/>
    </source>
</evidence>
<comment type="caution">
    <text evidence="8">The sequence shown here is derived from an EMBL/GenBank/DDBJ whole genome shotgun (WGS) entry which is preliminary data.</text>
</comment>
<sequence length="254" mass="27456">MIHNPVKSLSMASSPRMSLERDFMIHNPVKSLSMAPSPRMSLEKSISRGSSRAGSISTGRNVTDNLLADAKAPPTVPPVQASEVSIHRLASLNTPEIPVLLLGTIASVVNGLILPVYALLLSEVIKTFYKPPNELRTDSRFWALIFMALGLASLLAYPAETYLFSVAGCKLIQRVRSMCFQKVIHMEVGWFDEPEHSSGSLGARLSADAATLRALVGDALSKIVQSIVSAIAGLVIDFIASWQLALIVLTLFRS</sequence>
<organism evidence="8 9">
    <name type="scientific">Hibiscus syriacus</name>
    <name type="common">Rose of Sharon</name>
    <dbReference type="NCBI Taxonomy" id="106335"/>
    <lineage>
        <taxon>Eukaryota</taxon>
        <taxon>Viridiplantae</taxon>
        <taxon>Streptophyta</taxon>
        <taxon>Embryophyta</taxon>
        <taxon>Tracheophyta</taxon>
        <taxon>Spermatophyta</taxon>
        <taxon>Magnoliopsida</taxon>
        <taxon>eudicotyledons</taxon>
        <taxon>Gunneridae</taxon>
        <taxon>Pentapetalae</taxon>
        <taxon>rosids</taxon>
        <taxon>malvids</taxon>
        <taxon>Malvales</taxon>
        <taxon>Malvaceae</taxon>
        <taxon>Malvoideae</taxon>
        <taxon>Hibiscus</taxon>
    </lineage>
</organism>
<evidence type="ECO:0000256" key="6">
    <source>
        <dbReference type="SAM" id="Phobius"/>
    </source>
</evidence>
<evidence type="ECO:0000259" key="7">
    <source>
        <dbReference type="PROSITE" id="PS50929"/>
    </source>
</evidence>
<feature type="domain" description="ABC transmembrane type-1" evidence="7">
    <location>
        <begin position="101"/>
        <end position="252"/>
    </location>
</feature>
<dbReference type="InterPro" id="IPR039421">
    <property type="entry name" value="Type_1_exporter"/>
</dbReference>
<dbReference type="PROSITE" id="PS50929">
    <property type="entry name" value="ABC_TM1F"/>
    <property type="match status" value="1"/>
</dbReference>
<dbReference type="InterPro" id="IPR036640">
    <property type="entry name" value="ABC1_TM_sf"/>
</dbReference>
<dbReference type="GO" id="GO:0090374">
    <property type="term" value="P:oligopeptide export from mitochondrion"/>
    <property type="evidence" value="ECO:0007669"/>
    <property type="project" value="TreeGrafter"/>
</dbReference>
<protein>
    <recommendedName>
        <fullName evidence="7">ABC transmembrane type-1 domain-containing protein</fullName>
    </recommendedName>
</protein>
<accession>A0A6A3A0U9</accession>
<evidence type="ECO:0000256" key="3">
    <source>
        <dbReference type="ARBA" id="ARBA00022989"/>
    </source>
</evidence>
<comment type="subcellular location">
    <subcellularLocation>
        <location evidence="1">Membrane</location>
        <topology evidence="1">Multi-pass membrane protein</topology>
    </subcellularLocation>
</comment>
<dbReference type="Gene3D" id="1.20.1560.10">
    <property type="entry name" value="ABC transporter type 1, transmembrane domain"/>
    <property type="match status" value="1"/>
</dbReference>
<dbReference type="InterPro" id="IPR011527">
    <property type="entry name" value="ABC1_TM_dom"/>
</dbReference>
<dbReference type="GO" id="GO:0005743">
    <property type="term" value="C:mitochondrial inner membrane"/>
    <property type="evidence" value="ECO:0007669"/>
    <property type="project" value="TreeGrafter"/>
</dbReference>
<reference evidence="8" key="1">
    <citation type="submission" date="2019-09" db="EMBL/GenBank/DDBJ databases">
        <title>Draft genome information of white flower Hibiscus syriacus.</title>
        <authorList>
            <person name="Kim Y.-M."/>
        </authorList>
    </citation>
    <scope>NUCLEOTIDE SEQUENCE [LARGE SCALE GENOMIC DNA]</scope>
    <source>
        <strain evidence="8">YM2019G1</strain>
    </source>
</reference>
<evidence type="ECO:0000313" key="9">
    <source>
        <dbReference type="Proteomes" id="UP000436088"/>
    </source>
</evidence>
<dbReference type="Pfam" id="PF00664">
    <property type="entry name" value="ABC_membrane"/>
    <property type="match status" value="1"/>
</dbReference>
<dbReference type="EMBL" id="VEPZ02001053">
    <property type="protein sequence ID" value="KAE8697227.1"/>
    <property type="molecule type" value="Genomic_DNA"/>
</dbReference>
<name>A0A6A3A0U9_HIBSY</name>